<protein>
    <submittedName>
        <fullName evidence="1">Protein</fullName>
    </submittedName>
</protein>
<dbReference type="AlphaFoldDB" id="A0A1Q3ED56"/>
<reference evidence="1 2" key="1">
    <citation type="submission" date="2016-08" db="EMBL/GenBank/DDBJ databases">
        <authorList>
            <consortium name="Lentinula edodes genome sequencing consortium"/>
            <person name="Sakamoto Y."/>
            <person name="Nakade K."/>
            <person name="Sato S."/>
            <person name="Yoshida Y."/>
            <person name="Miyazaki K."/>
            <person name="Natsume S."/>
            <person name="Konno N."/>
        </authorList>
    </citation>
    <scope>NUCLEOTIDE SEQUENCE [LARGE SCALE GENOMIC DNA]</scope>
    <source>
        <strain evidence="1 2">NBRC 111202</strain>
    </source>
</reference>
<name>A0A1Q3ED56_LENED</name>
<sequence>MKPCTPHYVLTLENTLCQGGHFYSSQTFLETGFTIFHTIVAADYLTNKPDAESRTDIHIILEYVRKKIILFEPEYLALLQKAGSHKTDSGSHVIPHLPNFSILEDIVGFFMLHNIALLGSVLDYRLYSEYEAGTQDVTESISPHQHDSYIQAKADALVIAEWVYSHFDISLTGKTTGGAGLRSLMEDWVVTQCKALILHKLNADSQMVKGETEAITPNRLRKAIEKQMAGLPWFVEK</sequence>
<keyword evidence="2" id="KW-1185">Reference proteome</keyword>
<organism evidence="1 2">
    <name type="scientific">Lentinula edodes</name>
    <name type="common">Shiitake mushroom</name>
    <name type="synonym">Lentinus edodes</name>
    <dbReference type="NCBI Taxonomy" id="5353"/>
    <lineage>
        <taxon>Eukaryota</taxon>
        <taxon>Fungi</taxon>
        <taxon>Dikarya</taxon>
        <taxon>Basidiomycota</taxon>
        <taxon>Agaricomycotina</taxon>
        <taxon>Agaricomycetes</taxon>
        <taxon>Agaricomycetidae</taxon>
        <taxon>Agaricales</taxon>
        <taxon>Marasmiineae</taxon>
        <taxon>Omphalotaceae</taxon>
        <taxon>Lentinula</taxon>
    </lineage>
</organism>
<proteinExistence type="predicted"/>
<evidence type="ECO:0000313" key="2">
    <source>
        <dbReference type="Proteomes" id="UP000188533"/>
    </source>
</evidence>
<evidence type="ECO:0000313" key="1">
    <source>
        <dbReference type="EMBL" id="GAW05102.1"/>
    </source>
</evidence>
<dbReference type="EMBL" id="BDGU01000234">
    <property type="protein sequence ID" value="GAW05102.1"/>
    <property type="molecule type" value="Genomic_DNA"/>
</dbReference>
<dbReference type="Proteomes" id="UP000188533">
    <property type="component" value="Unassembled WGS sequence"/>
</dbReference>
<reference evidence="1 2" key="2">
    <citation type="submission" date="2017-02" db="EMBL/GenBank/DDBJ databases">
        <title>A genome survey and senescence transcriptome analysis in Lentinula edodes.</title>
        <authorList>
            <person name="Sakamoto Y."/>
            <person name="Nakade K."/>
            <person name="Sato S."/>
            <person name="Yoshida Y."/>
            <person name="Miyazaki K."/>
            <person name="Natsume S."/>
            <person name="Konno N."/>
        </authorList>
    </citation>
    <scope>NUCLEOTIDE SEQUENCE [LARGE SCALE GENOMIC DNA]</scope>
    <source>
        <strain evidence="1 2">NBRC 111202</strain>
    </source>
</reference>
<comment type="caution">
    <text evidence="1">The sequence shown here is derived from an EMBL/GenBank/DDBJ whole genome shotgun (WGS) entry which is preliminary data.</text>
</comment>
<gene>
    <name evidence="1" type="ORF">LENED_006937</name>
</gene>
<accession>A0A1Q3ED56</accession>
<dbReference type="STRING" id="5353.A0A1Q3ED56"/>